<dbReference type="EMBL" id="GL379854">
    <property type="protein sequence ID" value="EGT56135.1"/>
    <property type="molecule type" value="Genomic_DNA"/>
</dbReference>
<evidence type="ECO:0000313" key="1">
    <source>
        <dbReference type="EMBL" id="EGT56135.1"/>
    </source>
</evidence>
<accession>G0NAB3</accession>
<dbReference type="HOGENOM" id="CLU_3261002_0_0_1"/>
<dbReference type="Proteomes" id="UP000008068">
    <property type="component" value="Unassembled WGS sequence"/>
</dbReference>
<gene>
    <name evidence="1" type="ORF">CAEBREN_31286</name>
</gene>
<reference evidence="2" key="1">
    <citation type="submission" date="2011-07" db="EMBL/GenBank/DDBJ databases">
        <authorList>
            <consortium name="Caenorhabditis brenneri Sequencing and Analysis Consortium"/>
            <person name="Wilson R.K."/>
        </authorList>
    </citation>
    <scope>NUCLEOTIDE SEQUENCE [LARGE SCALE GENOMIC DNA]</scope>
    <source>
        <strain evidence="2">PB2801</strain>
    </source>
</reference>
<evidence type="ECO:0000313" key="2">
    <source>
        <dbReference type="Proteomes" id="UP000008068"/>
    </source>
</evidence>
<proteinExistence type="predicted"/>
<sequence length="42" mass="5143">MPQTGFVSLTISREDLKVRDRERERISWKQYVSKMDRDKKND</sequence>
<dbReference type="AlphaFoldDB" id="G0NAB3"/>
<dbReference type="InParanoid" id="G0NAB3"/>
<keyword evidence="2" id="KW-1185">Reference proteome</keyword>
<protein>
    <submittedName>
        <fullName evidence="1">Uncharacterized protein</fullName>
    </submittedName>
</protein>
<organism evidence="2">
    <name type="scientific">Caenorhabditis brenneri</name>
    <name type="common">Nematode worm</name>
    <dbReference type="NCBI Taxonomy" id="135651"/>
    <lineage>
        <taxon>Eukaryota</taxon>
        <taxon>Metazoa</taxon>
        <taxon>Ecdysozoa</taxon>
        <taxon>Nematoda</taxon>
        <taxon>Chromadorea</taxon>
        <taxon>Rhabditida</taxon>
        <taxon>Rhabditina</taxon>
        <taxon>Rhabditomorpha</taxon>
        <taxon>Rhabditoidea</taxon>
        <taxon>Rhabditidae</taxon>
        <taxon>Peloderinae</taxon>
        <taxon>Caenorhabditis</taxon>
    </lineage>
</organism>
<name>G0NAB3_CAEBE</name>